<gene>
    <name evidence="2" type="ORF">RU08_09130</name>
</gene>
<name>A0A0D0KNX0_9PSED</name>
<dbReference type="AlphaFoldDB" id="A0A0D0KNX0"/>
<dbReference type="EMBL" id="JXQW01000023">
    <property type="protein sequence ID" value="KIQ01306.1"/>
    <property type="molecule type" value="Genomic_DNA"/>
</dbReference>
<sequence length="136" mass="15004">MWYPVKRIVTSFTLCPALVGVFIFGYFCTLELMARTTSMSVVETVVGTFWFGILSAVTSLFFYGIPAFGLAMLYAYFQLHRCVLHMLIVCLAGGTGALVWGEVLPMETHHVGNFCLGAVTSFLMALYALPRQKPGT</sequence>
<evidence type="ECO:0000256" key="1">
    <source>
        <dbReference type="SAM" id="Phobius"/>
    </source>
</evidence>
<feature type="transmembrane region" description="Helical" evidence="1">
    <location>
        <begin position="111"/>
        <end position="129"/>
    </location>
</feature>
<feature type="transmembrane region" description="Helical" evidence="1">
    <location>
        <begin position="49"/>
        <end position="75"/>
    </location>
</feature>
<evidence type="ECO:0000313" key="3">
    <source>
        <dbReference type="Proteomes" id="UP000032068"/>
    </source>
</evidence>
<proteinExistence type="predicted"/>
<comment type="caution">
    <text evidence="2">The sequence shown here is derived from an EMBL/GenBank/DDBJ whole genome shotgun (WGS) entry which is preliminary data.</text>
</comment>
<keyword evidence="1" id="KW-1133">Transmembrane helix</keyword>
<dbReference type="Proteomes" id="UP000032068">
    <property type="component" value="Unassembled WGS sequence"/>
</dbReference>
<organism evidence="2 3">
    <name type="scientific">Pseudomonas fulva</name>
    <dbReference type="NCBI Taxonomy" id="47880"/>
    <lineage>
        <taxon>Bacteria</taxon>
        <taxon>Pseudomonadati</taxon>
        <taxon>Pseudomonadota</taxon>
        <taxon>Gammaproteobacteria</taxon>
        <taxon>Pseudomonadales</taxon>
        <taxon>Pseudomonadaceae</taxon>
        <taxon>Pseudomonas</taxon>
    </lineage>
</organism>
<feature type="transmembrane region" description="Helical" evidence="1">
    <location>
        <begin position="82"/>
        <end position="99"/>
    </location>
</feature>
<accession>A0A0D0KNX0</accession>
<keyword evidence="1" id="KW-0472">Membrane</keyword>
<feature type="transmembrane region" description="Helical" evidence="1">
    <location>
        <begin position="12"/>
        <end position="34"/>
    </location>
</feature>
<keyword evidence="1" id="KW-0812">Transmembrane</keyword>
<evidence type="ECO:0000313" key="2">
    <source>
        <dbReference type="EMBL" id="KIQ01306.1"/>
    </source>
</evidence>
<protein>
    <submittedName>
        <fullName evidence="2">Uncharacterized protein</fullName>
    </submittedName>
</protein>
<dbReference type="RefSeq" id="WP_042553477.1">
    <property type="nucleotide sequence ID" value="NZ_JXQW01000023.1"/>
</dbReference>
<reference evidence="2 3" key="1">
    <citation type="submission" date="2014-12" db="EMBL/GenBank/DDBJ databases">
        <title>16Stimator: statistical estimation of ribosomal gene copy numbers from draft genome assemblies.</title>
        <authorList>
            <person name="Perisin M.A."/>
            <person name="Vetter M."/>
            <person name="Gilbert J.A."/>
            <person name="Bergelson J."/>
        </authorList>
    </citation>
    <scope>NUCLEOTIDE SEQUENCE [LARGE SCALE GENOMIC DNA]</scope>
    <source>
        <strain evidence="2 3">MEJ086</strain>
    </source>
</reference>